<dbReference type="AlphaFoldDB" id="A0A226EFY8"/>
<keyword evidence="7" id="KW-1185">Reference proteome</keyword>
<evidence type="ECO:0000259" key="5">
    <source>
        <dbReference type="Pfam" id="PF05193"/>
    </source>
</evidence>
<evidence type="ECO:0000256" key="1">
    <source>
        <dbReference type="ARBA" id="ARBA00004173"/>
    </source>
</evidence>
<dbReference type="OMA" id="RYQPANK"/>
<dbReference type="InterPro" id="IPR050361">
    <property type="entry name" value="MPP/UQCRC_Complex"/>
</dbReference>
<protein>
    <submittedName>
        <fullName evidence="6">Cytochrome b-c1 complex subunit 2, mitochondrial</fullName>
    </submittedName>
</protein>
<dbReference type="OrthoDB" id="6369905at2759"/>
<keyword evidence="3" id="KW-0496">Mitochondrion</keyword>
<proteinExistence type="predicted"/>
<comment type="subcellular location">
    <subcellularLocation>
        <location evidence="1">Mitochondrion</location>
    </subcellularLocation>
</comment>
<sequence length="447" mass="47788">MALQPYARNVALQSKQHVRYLASAAAAIKRSNEPPAPFVARETLKTSKVGNTTVASIETNQAISRLAIYFRAGSRFETDQTQGVVHMLRICAGLGTGGASHFGLTRNVELAGANLSCTAGREFIGYTIDAARDKISSVDKFLQDVAMNQVFKPWEVSDNVPRARLERSIRPPEARLMEQIHKAAFRKGLGYSLYSPKWMLGNHKSEMLSKFVKENFLEAAVVGVGMPHEQAVDFASRLNLSGGQKASTLAKYNPGADLRKETNDRLAYVALAVQGPSLSDPKKATAAALVHRALGTPSRVCHGLAPNSKLTTALGDNDVKAAAVGFSASYSDSGLVGVYIAAPAKRVDAITRKSADILRSAKFSAQDATRAKGILKGDLALEDETGQGLVEYLAVQSLLGKPLPLSEQLALVDSVTAEDMNAVLSGGKLSMAVFGNVSNVPYLDELK</sequence>
<evidence type="ECO:0000256" key="3">
    <source>
        <dbReference type="ARBA" id="ARBA00023128"/>
    </source>
</evidence>
<dbReference type="Gene3D" id="3.30.830.10">
    <property type="entry name" value="Metalloenzyme, LuxS/M16 peptidase-like"/>
    <property type="match status" value="2"/>
</dbReference>
<organism evidence="6 7">
    <name type="scientific">Folsomia candida</name>
    <name type="common">Springtail</name>
    <dbReference type="NCBI Taxonomy" id="158441"/>
    <lineage>
        <taxon>Eukaryota</taxon>
        <taxon>Metazoa</taxon>
        <taxon>Ecdysozoa</taxon>
        <taxon>Arthropoda</taxon>
        <taxon>Hexapoda</taxon>
        <taxon>Collembola</taxon>
        <taxon>Entomobryomorpha</taxon>
        <taxon>Isotomoidea</taxon>
        <taxon>Isotomidae</taxon>
        <taxon>Proisotominae</taxon>
        <taxon>Folsomia</taxon>
    </lineage>
</organism>
<keyword evidence="2" id="KW-0809">Transit peptide</keyword>
<dbReference type="EMBL" id="LNIX01000004">
    <property type="protein sequence ID" value="OXA56462.1"/>
    <property type="molecule type" value="Genomic_DNA"/>
</dbReference>
<reference evidence="6 7" key="1">
    <citation type="submission" date="2015-12" db="EMBL/GenBank/DDBJ databases">
        <title>The genome of Folsomia candida.</title>
        <authorList>
            <person name="Faddeeva A."/>
            <person name="Derks M.F."/>
            <person name="Anvar Y."/>
            <person name="Smit S."/>
            <person name="Van Straalen N."/>
            <person name="Roelofs D."/>
        </authorList>
    </citation>
    <scope>NUCLEOTIDE SEQUENCE [LARGE SCALE GENOMIC DNA]</scope>
    <source>
        <strain evidence="6 7">VU population</strain>
        <tissue evidence="6">Whole body</tissue>
    </source>
</reference>
<evidence type="ECO:0000313" key="7">
    <source>
        <dbReference type="Proteomes" id="UP000198287"/>
    </source>
</evidence>
<dbReference type="FunFam" id="3.30.830.10:FF:000021">
    <property type="entry name" value="Cytochrome b-c1 complex subunit 2"/>
    <property type="match status" value="1"/>
</dbReference>
<dbReference type="GO" id="GO:0005739">
    <property type="term" value="C:mitochondrion"/>
    <property type="evidence" value="ECO:0007669"/>
    <property type="project" value="UniProtKB-SubCell"/>
</dbReference>
<evidence type="ECO:0000256" key="2">
    <source>
        <dbReference type="ARBA" id="ARBA00022946"/>
    </source>
</evidence>
<dbReference type="PANTHER" id="PTHR11851:SF226">
    <property type="entry name" value="CYTOCHROME B-C1 COMPLEX SUBUNIT 2, MITOCHONDRIAL"/>
    <property type="match status" value="1"/>
</dbReference>
<dbReference type="InterPro" id="IPR011765">
    <property type="entry name" value="Pept_M16_N"/>
</dbReference>
<accession>A0A226EFY8</accession>
<dbReference type="SUPFAM" id="SSF63411">
    <property type="entry name" value="LuxS/MPP-like metallohydrolase"/>
    <property type="match status" value="2"/>
</dbReference>
<dbReference type="PANTHER" id="PTHR11851">
    <property type="entry name" value="METALLOPROTEASE"/>
    <property type="match status" value="1"/>
</dbReference>
<dbReference type="InterPro" id="IPR011249">
    <property type="entry name" value="Metalloenz_LuxS/M16"/>
</dbReference>
<dbReference type="GO" id="GO:0016020">
    <property type="term" value="C:membrane"/>
    <property type="evidence" value="ECO:0007669"/>
    <property type="project" value="UniProtKB-ARBA"/>
</dbReference>
<dbReference type="Proteomes" id="UP000198287">
    <property type="component" value="Unassembled WGS sequence"/>
</dbReference>
<dbReference type="InterPro" id="IPR007863">
    <property type="entry name" value="Peptidase_M16_C"/>
</dbReference>
<dbReference type="STRING" id="158441.A0A226EFY8"/>
<feature type="domain" description="Peptidase M16 N-terminal" evidence="4">
    <location>
        <begin position="54"/>
        <end position="197"/>
    </location>
</feature>
<evidence type="ECO:0000259" key="4">
    <source>
        <dbReference type="Pfam" id="PF00675"/>
    </source>
</evidence>
<evidence type="ECO:0000313" key="6">
    <source>
        <dbReference type="EMBL" id="OXA56462.1"/>
    </source>
</evidence>
<dbReference type="GO" id="GO:0046872">
    <property type="term" value="F:metal ion binding"/>
    <property type="evidence" value="ECO:0007669"/>
    <property type="project" value="InterPro"/>
</dbReference>
<feature type="domain" description="Peptidase M16 C-terminal" evidence="5">
    <location>
        <begin position="219"/>
        <end position="372"/>
    </location>
</feature>
<dbReference type="Pfam" id="PF05193">
    <property type="entry name" value="Peptidase_M16_C"/>
    <property type="match status" value="1"/>
</dbReference>
<dbReference type="Pfam" id="PF00675">
    <property type="entry name" value="Peptidase_M16"/>
    <property type="match status" value="1"/>
</dbReference>
<comment type="caution">
    <text evidence="6">The sequence shown here is derived from an EMBL/GenBank/DDBJ whole genome shotgun (WGS) entry which is preliminary data.</text>
</comment>
<name>A0A226EFY8_FOLCA</name>
<gene>
    <name evidence="6" type="ORF">Fcan01_09505</name>
</gene>